<feature type="transmembrane region" description="Helical" evidence="1">
    <location>
        <begin position="30"/>
        <end position="50"/>
    </location>
</feature>
<proteinExistence type="predicted"/>
<name>A0A0A1W5V2_9SPHN</name>
<accession>A0A0A1W5V2</accession>
<dbReference type="Proteomes" id="UP000032305">
    <property type="component" value="Unassembled WGS sequence"/>
</dbReference>
<dbReference type="AlphaFoldDB" id="A0A0A1W5V2"/>
<keyword evidence="1" id="KW-0472">Membrane</keyword>
<evidence type="ECO:0000313" key="3">
    <source>
        <dbReference type="Proteomes" id="UP000032305"/>
    </source>
</evidence>
<evidence type="ECO:0000313" key="2">
    <source>
        <dbReference type="EMBL" id="GAM00531.1"/>
    </source>
</evidence>
<keyword evidence="3" id="KW-1185">Reference proteome</keyword>
<gene>
    <name evidence="2" type="ORF">SP5_034_01050</name>
</gene>
<keyword evidence="1" id="KW-0812">Transmembrane</keyword>
<dbReference type="RefSeq" id="WP_042485555.1">
    <property type="nucleotide sequence ID" value="NZ_BBPI01000034.1"/>
</dbReference>
<organism evidence="2 3">
    <name type="scientific">Sphingomonas parapaucimobilis NBRC 15100</name>
    <dbReference type="NCBI Taxonomy" id="1219049"/>
    <lineage>
        <taxon>Bacteria</taxon>
        <taxon>Pseudomonadati</taxon>
        <taxon>Pseudomonadota</taxon>
        <taxon>Alphaproteobacteria</taxon>
        <taxon>Sphingomonadales</taxon>
        <taxon>Sphingomonadaceae</taxon>
        <taxon>Sphingomonas</taxon>
    </lineage>
</organism>
<protein>
    <submittedName>
        <fullName evidence="2">Uncharacterized protein</fullName>
    </submittedName>
</protein>
<dbReference type="OrthoDB" id="9960934at2"/>
<sequence>MKTIAPSSLHEMSCRCSDCRPTTSSADNQLSLNTMAMITIAGLIVGLILAELVDWWISGPGVIPELGL</sequence>
<keyword evidence="1" id="KW-1133">Transmembrane helix</keyword>
<comment type="caution">
    <text evidence="2">The sequence shown here is derived from an EMBL/GenBank/DDBJ whole genome shotgun (WGS) entry which is preliminary data.</text>
</comment>
<reference evidence="2 3" key="1">
    <citation type="submission" date="2014-11" db="EMBL/GenBank/DDBJ databases">
        <title>Whole genome shotgun sequence of Sphingomonas parapaucimobilis NBRC 15100.</title>
        <authorList>
            <person name="Katano-Makiyama Y."/>
            <person name="Hosoyama A."/>
            <person name="Hashimoto M."/>
            <person name="Hosoyama Y."/>
            <person name="Noguchi M."/>
            <person name="Numata M."/>
            <person name="Tsuchikane K."/>
            <person name="Hirakata S."/>
            <person name="Uohara A."/>
            <person name="Shimodaira J."/>
            <person name="Ohji S."/>
            <person name="Ichikawa N."/>
            <person name="Kimura A."/>
            <person name="Yamazoe A."/>
            <person name="Fujita N."/>
        </authorList>
    </citation>
    <scope>NUCLEOTIDE SEQUENCE [LARGE SCALE GENOMIC DNA]</scope>
    <source>
        <strain evidence="2 3">NBRC 15100</strain>
    </source>
</reference>
<dbReference type="EMBL" id="BBPI01000034">
    <property type="protein sequence ID" value="GAM00531.1"/>
    <property type="molecule type" value="Genomic_DNA"/>
</dbReference>
<evidence type="ECO:0000256" key="1">
    <source>
        <dbReference type="SAM" id="Phobius"/>
    </source>
</evidence>